<dbReference type="Gene3D" id="1.20.1560.10">
    <property type="entry name" value="ABC transporter type 1, transmembrane domain"/>
    <property type="match status" value="1"/>
</dbReference>
<evidence type="ECO:0000256" key="9">
    <source>
        <dbReference type="SAM" id="MobiDB-lite"/>
    </source>
</evidence>
<evidence type="ECO:0000256" key="2">
    <source>
        <dbReference type="ARBA" id="ARBA00022448"/>
    </source>
</evidence>
<dbReference type="PROSITE" id="PS00211">
    <property type="entry name" value="ABC_TRANSPORTER_1"/>
    <property type="match status" value="1"/>
</dbReference>
<dbReference type="GO" id="GO:0005524">
    <property type="term" value="F:ATP binding"/>
    <property type="evidence" value="ECO:0007669"/>
    <property type="project" value="UniProtKB-KW"/>
</dbReference>
<evidence type="ECO:0000256" key="7">
    <source>
        <dbReference type="ARBA" id="ARBA00022989"/>
    </source>
</evidence>
<dbReference type="GO" id="GO:0005886">
    <property type="term" value="C:plasma membrane"/>
    <property type="evidence" value="ECO:0007669"/>
    <property type="project" value="UniProtKB-SubCell"/>
</dbReference>
<keyword evidence="2" id="KW-0813">Transport</keyword>
<dbReference type="STRING" id="1122169.Lsha_1532"/>
<dbReference type="SUPFAM" id="SSF52540">
    <property type="entry name" value="P-loop containing nucleoside triphosphate hydrolases"/>
    <property type="match status" value="1"/>
</dbReference>
<dbReference type="GO" id="GO:0016887">
    <property type="term" value="F:ATP hydrolysis activity"/>
    <property type="evidence" value="ECO:0007669"/>
    <property type="project" value="InterPro"/>
</dbReference>
<evidence type="ECO:0000313" key="12">
    <source>
        <dbReference type="EMBL" id="KTD60815.1"/>
    </source>
</evidence>
<keyword evidence="8" id="KW-0472">Membrane</keyword>
<dbReference type="PANTHER" id="PTHR24221">
    <property type="entry name" value="ATP-BINDING CASSETTE SUB-FAMILY B"/>
    <property type="match status" value="1"/>
</dbReference>
<keyword evidence="3" id="KW-1003">Cell membrane</keyword>
<dbReference type="InterPro" id="IPR003439">
    <property type="entry name" value="ABC_transporter-like_ATP-bd"/>
</dbReference>
<evidence type="ECO:0000256" key="4">
    <source>
        <dbReference type="ARBA" id="ARBA00022692"/>
    </source>
</evidence>
<dbReference type="InterPro" id="IPR036640">
    <property type="entry name" value="ABC1_TM_sf"/>
</dbReference>
<evidence type="ECO:0000256" key="3">
    <source>
        <dbReference type="ARBA" id="ARBA00022475"/>
    </source>
</evidence>
<dbReference type="InterPro" id="IPR011527">
    <property type="entry name" value="ABC1_TM_dom"/>
</dbReference>
<dbReference type="PANTHER" id="PTHR24221:SF654">
    <property type="entry name" value="ATP-BINDING CASSETTE SUB-FAMILY B MEMBER 6"/>
    <property type="match status" value="1"/>
</dbReference>
<keyword evidence="7" id="KW-1133">Transmembrane helix</keyword>
<name>A0A0W0YVT9_9GAMM</name>
<evidence type="ECO:0000259" key="10">
    <source>
        <dbReference type="PROSITE" id="PS50893"/>
    </source>
</evidence>
<keyword evidence="5" id="KW-0547">Nucleotide-binding</keyword>
<dbReference type="SMART" id="SM00382">
    <property type="entry name" value="AAA"/>
    <property type="match status" value="1"/>
</dbReference>
<dbReference type="Pfam" id="PF00664">
    <property type="entry name" value="ABC_membrane"/>
    <property type="match status" value="1"/>
</dbReference>
<feature type="domain" description="ABC transmembrane type-1" evidence="11">
    <location>
        <begin position="97"/>
        <end position="386"/>
    </location>
</feature>
<dbReference type="PROSITE" id="PS50929">
    <property type="entry name" value="ABC_TM1F"/>
    <property type="match status" value="1"/>
</dbReference>
<comment type="subcellular location">
    <subcellularLocation>
        <location evidence="1">Cell membrane</location>
        <topology evidence="1">Multi-pass membrane protein</topology>
    </subcellularLocation>
</comment>
<dbReference type="RefSeq" id="WP_018577274.1">
    <property type="nucleotide sequence ID" value="NZ_KB892398.1"/>
</dbReference>
<dbReference type="OrthoDB" id="9805514at2"/>
<sequence>MGFLQWISDKMRRCFRSRETEALLDQENPYPDYSKGLVNMSGEDHLATDIEGEEDIEAALIPPPPLDTQENGISSVRAILQLRHLLFTRANVPRVTIAMILSTVNTGLNFLTPYLFSELINLLTSDDQEADIAGVTFNRTALISTLVSVYTLAQIVPNLRDQLIASTKSRATKELIRRDTEHLLNKSLYSQTTEPFTQQLLLFQRSFFVVDSTIPPLLAQIIPTSLETLAAGILLATQYDLGIGGGVLALMTLYTGYSALTSRPIIKAREKSLTAGNEIYQVFSSALMNYKPMRDFGKFEHTMKGVIEGLNKYAKADTKAAVTPLRISLGHYILSRGSMLAACLYVGMKIKSGRYTVQDFIMLVTYLNQLSISLPAFGRAVNEFVAALPDLKFVYSELAKPDEVVDLYPDIPLPLIADQGPSIEFDDVTFRYPYKAGEAVSQPVLKHMSLRVEPGEKVALVSTSGAGKTTLFNLLYRYFEAETGVIKINEQDISQVSLYGLQDNISLLGQSTNLFKGTIRANICYGAQKPEEFTDEMIWEIARKAGLQGFLESFPAQLDTDVGEAGKALSGGQQQKVAILRGLVKKSPILLLDEITAPLDNQSANDVLFNLCTNMESTTLLMITHKLVEAAQYMDRIIVIDQGRVIATGTHEELLASCALYYSLWQTYQKNSEQSEDSTKEMIRQLSGRSTPAATTGNDEEPIHTRSLYRSKRHSLPVTTTSFRNGEPSSPPM</sequence>
<dbReference type="EMBL" id="LNYW01000043">
    <property type="protein sequence ID" value="KTD60815.1"/>
    <property type="molecule type" value="Genomic_DNA"/>
</dbReference>
<protein>
    <submittedName>
        <fullName evidence="12">ABC transporter ATP binding transmembrane protein</fullName>
    </submittedName>
</protein>
<evidence type="ECO:0000313" key="13">
    <source>
        <dbReference type="Proteomes" id="UP000054600"/>
    </source>
</evidence>
<dbReference type="eggNOG" id="COG5265">
    <property type="taxonomic scope" value="Bacteria"/>
</dbReference>
<gene>
    <name evidence="12" type="ORF">Lsha_1532</name>
</gene>
<dbReference type="SUPFAM" id="SSF90123">
    <property type="entry name" value="ABC transporter transmembrane region"/>
    <property type="match status" value="1"/>
</dbReference>
<dbReference type="FunFam" id="3.40.50.300:FF:000854">
    <property type="entry name" value="Multidrug ABC transporter ATP-binding protein"/>
    <property type="match status" value="1"/>
</dbReference>
<feature type="domain" description="ABC transporter" evidence="10">
    <location>
        <begin position="423"/>
        <end position="667"/>
    </location>
</feature>
<dbReference type="Pfam" id="PF00005">
    <property type="entry name" value="ABC_tran"/>
    <property type="match status" value="1"/>
</dbReference>
<accession>A0A0W0YVT9</accession>
<organism evidence="12 13">
    <name type="scientific">Legionella shakespearei DSM 23087</name>
    <dbReference type="NCBI Taxonomy" id="1122169"/>
    <lineage>
        <taxon>Bacteria</taxon>
        <taxon>Pseudomonadati</taxon>
        <taxon>Pseudomonadota</taxon>
        <taxon>Gammaproteobacteria</taxon>
        <taxon>Legionellales</taxon>
        <taxon>Legionellaceae</taxon>
        <taxon>Legionella</taxon>
    </lineage>
</organism>
<dbReference type="InterPro" id="IPR017871">
    <property type="entry name" value="ABC_transporter-like_CS"/>
</dbReference>
<keyword evidence="13" id="KW-1185">Reference proteome</keyword>
<dbReference type="Proteomes" id="UP000054600">
    <property type="component" value="Unassembled WGS sequence"/>
</dbReference>
<dbReference type="InterPro" id="IPR003593">
    <property type="entry name" value="AAA+_ATPase"/>
</dbReference>
<proteinExistence type="predicted"/>
<feature type="compositionally biased region" description="Polar residues" evidence="9">
    <location>
        <begin position="717"/>
        <end position="733"/>
    </location>
</feature>
<evidence type="ECO:0000256" key="1">
    <source>
        <dbReference type="ARBA" id="ARBA00004651"/>
    </source>
</evidence>
<dbReference type="InterPro" id="IPR039421">
    <property type="entry name" value="Type_1_exporter"/>
</dbReference>
<dbReference type="AlphaFoldDB" id="A0A0W0YVT9"/>
<feature type="compositionally biased region" description="Polar residues" evidence="9">
    <location>
        <begin position="687"/>
        <end position="697"/>
    </location>
</feature>
<dbReference type="PATRIC" id="fig|1122169.6.peg.1763"/>
<evidence type="ECO:0000256" key="8">
    <source>
        <dbReference type="ARBA" id="ARBA00023136"/>
    </source>
</evidence>
<dbReference type="GO" id="GO:0140359">
    <property type="term" value="F:ABC-type transporter activity"/>
    <property type="evidence" value="ECO:0007669"/>
    <property type="project" value="InterPro"/>
</dbReference>
<dbReference type="PROSITE" id="PS50893">
    <property type="entry name" value="ABC_TRANSPORTER_2"/>
    <property type="match status" value="1"/>
</dbReference>
<dbReference type="InterPro" id="IPR027417">
    <property type="entry name" value="P-loop_NTPase"/>
</dbReference>
<keyword evidence="6" id="KW-0067">ATP-binding</keyword>
<evidence type="ECO:0000256" key="5">
    <source>
        <dbReference type="ARBA" id="ARBA00022741"/>
    </source>
</evidence>
<feature type="region of interest" description="Disordered" evidence="9">
    <location>
        <begin position="673"/>
        <end position="733"/>
    </location>
</feature>
<evidence type="ECO:0000259" key="11">
    <source>
        <dbReference type="PROSITE" id="PS50929"/>
    </source>
</evidence>
<keyword evidence="4 12" id="KW-0812">Transmembrane</keyword>
<comment type="caution">
    <text evidence="12">The sequence shown here is derived from an EMBL/GenBank/DDBJ whole genome shotgun (WGS) entry which is preliminary data.</text>
</comment>
<evidence type="ECO:0000256" key="6">
    <source>
        <dbReference type="ARBA" id="ARBA00022840"/>
    </source>
</evidence>
<reference evidence="12 13" key="1">
    <citation type="submission" date="2015-11" db="EMBL/GenBank/DDBJ databases">
        <title>Genomic analysis of 38 Legionella species identifies large and diverse effector repertoires.</title>
        <authorList>
            <person name="Burstein D."/>
            <person name="Amaro F."/>
            <person name="Zusman T."/>
            <person name="Lifshitz Z."/>
            <person name="Cohen O."/>
            <person name="Gilbert J.A."/>
            <person name="Pupko T."/>
            <person name="Shuman H.A."/>
            <person name="Segal G."/>
        </authorList>
    </citation>
    <scope>NUCLEOTIDE SEQUENCE [LARGE SCALE GENOMIC DNA]</scope>
    <source>
        <strain evidence="12 13">ATCC 49655</strain>
    </source>
</reference>
<dbReference type="Gene3D" id="3.40.50.300">
    <property type="entry name" value="P-loop containing nucleotide triphosphate hydrolases"/>
    <property type="match status" value="1"/>
</dbReference>